<evidence type="ECO:0000313" key="9">
    <source>
        <dbReference type="EMBL" id="AVM01934.1"/>
    </source>
</evidence>
<keyword evidence="7" id="KW-1015">Disulfide bond</keyword>
<keyword evidence="6 8" id="KW-0378">Hydrolase</keyword>
<evidence type="ECO:0000256" key="6">
    <source>
        <dbReference type="ARBA" id="ARBA00022801"/>
    </source>
</evidence>
<dbReference type="Proteomes" id="UP000239814">
    <property type="component" value="Chromosome"/>
</dbReference>
<comment type="function">
    <text evidence="8">Catalyzes the hydrolysis of complex carboxylic polyesters found in the cell wall of plants. Degrades cutin, a macromolecule that forms the structure of the plant cuticle.</text>
</comment>
<dbReference type="PANTHER" id="PTHR33630">
    <property type="entry name" value="CUTINASE RV1984C-RELATED-RELATED"/>
    <property type="match status" value="1"/>
</dbReference>
<evidence type="ECO:0000256" key="8">
    <source>
        <dbReference type="RuleBase" id="RU361263"/>
    </source>
</evidence>
<reference evidence="9 10" key="1">
    <citation type="submission" date="2018-03" db="EMBL/GenBank/DDBJ databases">
        <title>Characteristics and genome of n-alkane degrading marine bacteria Gordonia iterans isolated from crude oil contaminated in Tae-an, South Korea.</title>
        <authorList>
            <person name="Lee S.-S."/>
            <person name="Kim H."/>
        </authorList>
    </citation>
    <scope>NUCLEOTIDE SEQUENCE [LARGE SCALE GENOMIC DNA]</scope>
    <source>
        <strain evidence="9 10">Co17</strain>
    </source>
</reference>
<protein>
    <recommendedName>
        <fullName evidence="8">Cutinase</fullName>
        <ecNumber evidence="8">3.1.1.-</ecNumber>
    </recommendedName>
</protein>
<feature type="signal peptide" evidence="8">
    <location>
        <begin position="1"/>
        <end position="31"/>
    </location>
</feature>
<dbReference type="PANTHER" id="PTHR33630:SF9">
    <property type="entry name" value="CUTINASE 4"/>
    <property type="match status" value="1"/>
</dbReference>
<keyword evidence="3 8" id="KW-0719">Serine esterase</keyword>
<dbReference type="InterPro" id="IPR000675">
    <property type="entry name" value="Cutinase/axe"/>
</dbReference>
<evidence type="ECO:0000256" key="1">
    <source>
        <dbReference type="ARBA" id="ARBA00004613"/>
    </source>
</evidence>
<dbReference type="EC" id="3.1.1.-" evidence="8"/>
<accession>A0A2S0KJS7</accession>
<dbReference type="InterPro" id="IPR043580">
    <property type="entry name" value="CUTINASE_1"/>
</dbReference>
<evidence type="ECO:0000313" key="10">
    <source>
        <dbReference type="Proteomes" id="UP000239814"/>
    </source>
</evidence>
<organism evidence="9 10">
    <name type="scientific">Gordonia iterans</name>
    <dbReference type="NCBI Taxonomy" id="1004901"/>
    <lineage>
        <taxon>Bacteria</taxon>
        <taxon>Bacillati</taxon>
        <taxon>Actinomycetota</taxon>
        <taxon>Actinomycetes</taxon>
        <taxon>Mycobacteriales</taxon>
        <taxon>Gordoniaceae</taxon>
        <taxon>Gordonia</taxon>
    </lineage>
</organism>
<gene>
    <name evidence="9" type="ORF">C6V83_01575</name>
</gene>
<proteinExistence type="inferred from homology"/>
<dbReference type="Gene3D" id="3.40.50.1820">
    <property type="entry name" value="alpha/beta hydrolase"/>
    <property type="match status" value="1"/>
</dbReference>
<dbReference type="InterPro" id="IPR029058">
    <property type="entry name" value="AB_hydrolase_fold"/>
</dbReference>
<dbReference type="GO" id="GO:0052689">
    <property type="term" value="F:carboxylic ester hydrolase activity"/>
    <property type="evidence" value="ECO:0007669"/>
    <property type="project" value="UniProtKB-KW"/>
</dbReference>
<dbReference type="EMBL" id="CP027433">
    <property type="protein sequence ID" value="AVM01934.1"/>
    <property type="molecule type" value="Genomic_DNA"/>
</dbReference>
<comment type="subcellular location">
    <subcellularLocation>
        <location evidence="1 8">Secreted</location>
    </subcellularLocation>
</comment>
<sequence>MKRILLVLTATALGLTLLNATPLGSSAPAAAAPGCAAVEVVFARGTAEALPPAGATGLSFEFALNNRLPNSSVGLNAVRYPASSNFSDRHAFVRNVVKGINDAQAQIRSLARRCPNSSIVLGGYSQGAVVASYAVADRIDIPARYAQYRSDAPRPLEAAYAPRIAAVVLFGTPSARWIRDVGAPPMRVGAAYRNKTAHYCIPGDNVCDGSRVGQPSPLHVLYSVNGMTGVAADFAARRIR</sequence>
<evidence type="ECO:0000256" key="3">
    <source>
        <dbReference type="ARBA" id="ARBA00022487"/>
    </source>
</evidence>
<dbReference type="SMART" id="SM01110">
    <property type="entry name" value="Cutinase"/>
    <property type="match status" value="1"/>
</dbReference>
<dbReference type="KEGG" id="git:C6V83_01575"/>
<dbReference type="Pfam" id="PF01083">
    <property type="entry name" value="Cutinase"/>
    <property type="match status" value="1"/>
</dbReference>
<evidence type="ECO:0000256" key="5">
    <source>
        <dbReference type="ARBA" id="ARBA00022729"/>
    </source>
</evidence>
<evidence type="ECO:0000256" key="4">
    <source>
        <dbReference type="ARBA" id="ARBA00022525"/>
    </source>
</evidence>
<evidence type="ECO:0000256" key="2">
    <source>
        <dbReference type="ARBA" id="ARBA00007534"/>
    </source>
</evidence>
<keyword evidence="5 8" id="KW-0732">Signal</keyword>
<dbReference type="PROSITE" id="PS00155">
    <property type="entry name" value="CUTINASE_1"/>
    <property type="match status" value="1"/>
</dbReference>
<feature type="chain" id="PRO_5039753351" description="Cutinase" evidence="8">
    <location>
        <begin position="32"/>
        <end position="240"/>
    </location>
</feature>
<dbReference type="SUPFAM" id="SSF53474">
    <property type="entry name" value="alpha/beta-Hydrolases"/>
    <property type="match status" value="1"/>
</dbReference>
<evidence type="ECO:0000256" key="7">
    <source>
        <dbReference type="ARBA" id="ARBA00023157"/>
    </source>
</evidence>
<comment type="similarity">
    <text evidence="2 8">Belongs to the cutinase family.</text>
</comment>
<keyword evidence="4 8" id="KW-0964">Secreted</keyword>
<keyword evidence="10" id="KW-1185">Reference proteome</keyword>
<dbReference type="AlphaFoldDB" id="A0A2S0KJS7"/>
<name>A0A2S0KJS7_9ACTN</name>
<dbReference type="GO" id="GO:0005576">
    <property type="term" value="C:extracellular region"/>
    <property type="evidence" value="ECO:0007669"/>
    <property type="project" value="UniProtKB-SubCell"/>
</dbReference>
<dbReference type="OrthoDB" id="3690529at2"/>